<evidence type="ECO:0008006" key="3">
    <source>
        <dbReference type="Google" id="ProtNLM"/>
    </source>
</evidence>
<keyword evidence="2" id="KW-1185">Reference proteome</keyword>
<evidence type="ECO:0000313" key="1">
    <source>
        <dbReference type="EMBL" id="GLT20855.1"/>
    </source>
</evidence>
<evidence type="ECO:0000313" key="2">
    <source>
        <dbReference type="Proteomes" id="UP001157167"/>
    </source>
</evidence>
<dbReference type="Pfam" id="PF14375">
    <property type="entry name" value="Cys_rich_CWC"/>
    <property type="match status" value="1"/>
</dbReference>
<accession>A0ABQ6F8C9</accession>
<gene>
    <name evidence="1" type="ORF">GCM10007933_03070</name>
</gene>
<dbReference type="RefSeq" id="WP_284186434.1">
    <property type="nucleotide sequence ID" value="NZ_BSPX01000002.1"/>
</dbReference>
<dbReference type="EMBL" id="BSPX01000002">
    <property type="protein sequence ID" value="GLT20855.1"/>
    <property type="molecule type" value="Genomic_DNA"/>
</dbReference>
<protein>
    <recommendedName>
        <fullName evidence="3">Cysteine-rich CWC family protein</fullName>
    </recommendedName>
</protein>
<reference evidence="2" key="1">
    <citation type="journal article" date="2019" name="Int. J. Syst. Evol. Microbiol.">
        <title>The Global Catalogue of Microorganisms (GCM) 10K type strain sequencing project: providing services to taxonomists for standard genome sequencing and annotation.</title>
        <authorList>
            <consortium name="The Broad Institute Genomics Platform"/>
            <consortium name="The Broad Institute Genome Sequencing Center for Infectious Disease"/>
            <person name="Wu L."/>
            <person name="Ma J."/>
        </authorList>
    </citation>
    <scope>NUCLEOTIDE SEQUENCE [LARGE SCALE GENOMIC DNA]</scope>
    <source>
        <strain evidence="2">NBRC 102407</strain>
    </source>
</reference>
<sequence>MESCQNPAPTNICPACGAAFTCGMNAGETSCWCAAFPPILAVPQDEQTGSCYCPDCLKKRIEAAKASPAC</sequence>
<dbReference type="InterPro" id="IPR032720">
    <property type="entry name" value="Cys_rich_CWC"/>
</dbReference>
<proteinExistence type="predicted"/>
<organism evidence="1 2">
    <name type="scientific">Zoogloea oryzae</name>
    <dbReference type="NCBI Taxonomy" id="310767"/>
    <lineage>
        <taxon>Bacteria</taxon>
        <taxon>Pseudomonadati</taxon>
        <taxon>Pseudomonadota</taxon>
        <taxon>Betaproteobacteria</taxon>
        <taxon>Rhodocyclales</taxon>
        <taxon>Zoogloeaceae</taxon>
        <taxon>Zoogloea</taxon>
    </lineage>
</organism>
<dbReference type="Proteomes" id="UP001157167">
    <property type="component" value="Unassembled WGS sequence"/>
</dbReference>
<name>A0ABQ6F8C9_9RHOO</name>
<comment type="caution">
    <text evidence="1">The sequence shown here is derived from an EMBL/GenBank/DDBJ whole genome shotgun (WGS) entry which is preliminary data.</text>
</comment>